<gene>
    <name evidence="1" type="ORF">AP75_00670</name>
</gene>
<proteinExistence type="predicted"/>
<dbReference type="AlphaFoldDB" id="A0A246BCX0"/>
<keyword evidence="2" id="KW-1185">Reference proteome</keyword>
<reference evidence="1 2" key="2">
    <citation type="submission" date="2017-05" db="EMBL/GenBank/DDBJ databases">
        <title>Genome of Chryseobacterium haifense.</title>
        <authorList>
            <person name="Newman J.D."/>
        </authorList>
    </citation>
    <scope>NUCLEOTIDE SEQUENCE [LARGE SCALE GENOMIC DNA]</scope>
    <source>
        <strain evidence="1 2">DSM 19056</strain>
    </source>
</reference>
<dbReference type="EMBL" id="JASZ02000001">
    <property type="protein sequence ID" value="OWK99491.1"/>
    <property type="molecule type" value="Genomic_DNA"/>
</dbReference>
<comment type="caution">
    <text evidence="1">The sequence shown here is derived from an EMBL/GenBank/DDBJ whole genome shotgun (WGS) entry which is preliminary data.</text>
</comment>
<dbReference type="PROSITE" id="PS51257">
    <property type="entry name" value="PROKAR_LIPOPROTEIN"/>
    <property type="match status" value="1"/>
</dbReference>
<name>A0A246BCX0_9FLAO</name>
<evidence type="ECO:0000313" key="1">
    <source>
        <dbReference type="EMBL" id="OWK99491.1"/>
    </source>
</evidence>
<sequence>MTVVKIRPTLTILSILSLISCQRIIDNLREEDANENYVSPFKGVYKGNYSGDEVGSLTIEVAQNGYISVTKVSQFSTENSFVSGMVRDDGALQSVTLQSGFTLRGNLKTKSGTWKMGDWVGNWSVTKQ</sequence>
<accession>A0A246BCX0</accession>
<organism evidence="1 2">
    <name type="scientific">Kaistella haifensis DSM 19056</name>
    <dbReference type="NCBI Taxonomy" id="1450526"/>
    <lineage>
        <taxon>Bacteria</taxon>
        <taxon>Pseudomonadati</taxon>
        <taxon>Bacteroidota</taxon>
        <taxon>Flavobacteriia</taxon>
        <taxon>Flavobacteriales</taxon>
        <taxon>Weeksellaceae</taxon>
        <taxon>Chryseobacterium group</taxon>
        <taxon>Kaistella</taxon>
    </lineage>
</organism>
<reference evidence="1 2" key="1">
    <citation type="submission" date="2014-01" db="EMBL/GenBank/DDBJ databases">
        <authorList>
            <consortium name="Genome Consortium for Active Teaching"/>
            <person name="Sontag T.C."/>
            <person name="Newman J.D."/>
        </authorList>
    </citation>
    <scope>NUCLEOTIDE SEQUENCE [LARGE SCALE GENOMIC DNA]</scope>
    <source>
        <strain evidence="1 2">DSM 19056</strain>
    </source>
</reference>
<dbReference type="Proteomes" id="UP000197587">
    <property type="component" value="Unassembled WGS sequence"/>
</dbReference>
<protein>
    <submittedName>
        <fullName evidence="1">Uncharacterized protein</fullName>
    </submittedName>
</protein>
<evidence type="ECO:0000313" key="2">
    <source>
        <dbReference type="Proteomes" id="UP000197587"/>
    </source>
</evidence>